<evidence type="ECO:0000313" key="5">
    <source>
        <dbReference type="Proteomes" id="UP000055136"/>
    </source>
</evidence>
<keyword evidence="4" id="KW-0614">Plasmid</keyword>
<evidence type="ECO:0000256" key="2">
    <source>
        <dbReference type="SAM" id="SignalP"/>
    </source>
</evidence>
<accession>A0A0S2TIG6</accession>
<dbReference type="InterPro" id="IPR011250">
    <property type="entry name" value="OMP/PagP_B-barrel"/>
</dbReference>
<dbReference type="KEGG" id="tee:Tel_17000"/>
<gene>
    <name evidence="4" type="ORF">Tel_17000</name>
</gene>
<dbReference type="Pfam" id="PF13505">
    <property type="entry name" value="OMP_b-brl"/>
    <property type="match status" value="1"/>
</dbReference>
<evidence type="ECO:0000256" key="1">
    <source>
        <dbReference type="ARBA" id="ARBA00022729"/>
    </source>
</evidence>
<sequence length="201" mass="20859">MKNSMLTRALVGSSLVCMFQPAMAQDLNYDYVEVIYASASIDYGGTSDLDGNGVGVVASGSISPNLAIGAGYSGVSYDRLMGVDLDTSSLTFGLLGHTAVAPKTDVYGSFSVLRAEIEVSNGFASASDDDVGNTISVGLRHLASDAVELEISLARVDVFDESETGFGVEARFFATEKLAIGVGYSQGDDADAILLSARIGL</sequence>
<dbReference type="AlphaFoldDB" id="A0A0S2TIG6"/>
<organism evidence="4 5">
    <name type="scientific">Candidatus Tenderia electrophaga</name>
    <dbReference type="NCBI Taxonomy" id="1748243"/>
    <lineage>
        <taxon>Bacteria</taxon>
        <taxon>Pseudomonadati</taxon>
        <taxon>Pseudomonadota</taxon>
        <taxon>Gammaproteobacteria</taxon>
        <taxon>Candidatus Tenderiales</taxon>
        <taxon>Candidatus Tenderiaceae</taxon>
        <taxon>Candidatus Tenderia</taxon>
    </lineage>
</organism>
<feature type="signal peptide" evidence="2">
    <location>
        <begin position="1"/>
        <end position="24"/>
    </location>
</feature>
<evidence type="ECO:0000313" key="4">
    <source>
        <dbReference type="EMBL" id="ALP54953.1"/>
    </source>
</evidence>
<keyword evidence="5" id="KW-1185">Reference proteome</keyword>
<protein>
    <recommendedName>
        <fullName evidence="3">Outer membrane protein beta-barrel domain-containing protein</fullName>
    </recommendedName>
</protein>
<proteinExistence type="predicted"/>
<geneLocation type="plasmid" evidence="4 5">
    <name>unnamed</name>
</geneLocation>
<keyword evidence="1 2" id="KW-0732">Signal</keyword>
<feature type="domain" description="Outer membrane protein beta-barrel" evidence="3">
    <location>
        <begin position="15"/>
        <end position="184"/>
    </location>
</feature>
<dbReference type="SUPFAM" id="SSF56925">
    <property type="entry name" value="OMPA-like"/>
    <property type="match status" value="1"/>
</dbReference>
<dbReference type="InterPro" id="IPR027385">
    <property type="entry name" value="Beta-barrel_OMP"/>
</dbReference>
<name>A0A0S2TIG6_9GAMM</name>
<dbReference type="Proteomes" id="UP000055136">
    <property type="component" value="Plasmid unnamed"/>
</dbReference>
<feature type="chain" id="PRO_5006605033" description="Outer membrane protein beta-barrel domain-containing protein" evidence="2">
    <location>
        <begin position="25"/>
        <end position="201"/>
    </location>
</feature>
<dbReference type="Gene3D" id="2.40.160.20">
    <property type="match status" value="1"/>
</dbReference>
<dbReference type="EMBL" id="CP013100">
    <property type="protein sequence ID" value="ALP54953.1"/>
    <property type="molecule type" value="Genomic_DNA"/>
</dbReference>
<reference evidence="4" key="1">
    <citation type="submission" date="2015-10" db="EMBL/GenBank/DDBJ databases">
        <title>Description of Candidatus Tenderia electrophaga gen. nov, sp. nov., an Uncultivated Electroautotroph from a Biocathode Enrichment.</title>
        <authorList>
            <person name="Eddie B.J."/>
            <person name="Malanoski A.P."/>
            <person name="Wang Z."/>
            <person name="Hall R.J."/>
            <person name="Oh S.D."/>
            <person name="Heiner C."/>
            <person name="Lin B."/>
            <person name="Strycharz-Glaven S.M."/>
        </authorList>
    </citation>
    <scope>NUCLEOTIDE SEQUENCE [LARGE SCALE GENOMIC DNA]</scope>
    <source>
        <strain evidence="4">NRL1</strain>
        <plasmid evidence="4">unnamed</plasmid>
    </source>
</reference>
<evidence type="ECO:0000259" key="3">
    <source>
        <dbReference type="Pfam" id="PF13505"/>
    </source>
</evidence>